<dbReference type="GO" id="GO:0015833">
    <property type="term" value="P:peptide transport"/>
    <property type="evidence" value="ECO:0007669"/>
    <property type="project" value="TreeGrafter"/>
</dbReference>
<feature type="signal peptide" evidence="4">
    <location>
        <begin position="1"/>
        <end position="25"/>
    </location>
</feature>
<gene>
    <name evidence="6" type="ORF">B7R54_12380</name>
</gene>
<evidence type="ECO:0000313" key="6">
    <source>
        <dbReference type="EMBL" id="RFA09911.1"/>
    </source>
</evidence>
<evidence type="ECO:0000256" key="2">
    <source>
        <dbReference type="ARBA" id="ARBA00022448"/>
    </source>
</evidence>
<comment type="similarity">
    <text evidence="1">Belongs to the bacterial solute-binding protein 5 family.</text>
</comment>
<protein>
    <recommendedName>
        <fullName evidence="5">Solute-binding protein family 5 domain-containing protein</fullName>
    </recommendedName>
</protein>
<dbReference type="EMBL" id="NBWZ01000001">
    <property type="protein sequence ID" value="RFA09911.1"/>
    <property type="molecule type" value="Genomic_DNA"/>
</dbReference>
<dbReference type="GO" id="GO:0043190">
    <property type="term" value="C:ATP-binding cassette (ABC) transporter complex"/>
    <property type="evidence" value="ECO:0007669"/>
    <property type="project" value="InterPro"/>
</dbReference>
<keyword evidence="3 4" id="KW-0732">Signal</keyword>
<dbReference type="Pfam" id="PF00496">
    <property type="entry name" value="SBP_bac_5"/>
    <property type="match status" value="1"/>
</dbReference>
<dbReference type="Gene3D" id="3.40.190.10">
    <property type="entry name" value="Periplasmic binding protein-like II"/>
    <property type="match status" value="1"/>
</dbReference>
<dbReference type="PIRSF" id="PIRSF002741">
    <property type="entry name" value="MppA"/>
    <property type="match status" value="1"/>
</dbReference>
<dbReference type="CDD" id="cd00995">
    <property type="entry name" value="PBP2_NikA_DppA_OppA_like"/>
    <property type="match status" value="1"/>
</dbReference>
<evidence type="ECO:0000259" key="5">
    <source>
        <dbReference type="Pfam" id="PF00496"/>
    </source>
</evidence>
<dbReference type="PANTHER" id="PTHR30290:SF9">
    <property type="entry name" value="OLIGOPEPTIDE-BINDING PROTEIN APPA"/>
    <property type="match status" value="1"/>
</dbReference>
<keyword evidence="7" id="KW-1185">Reference proteome</keyword>
<feature type="chain" id="PRO_5038720893" description="Solute-binding protein family 5 domain-containing protein" evidence="4">
    <location>
        <begin position="26"/>
        <end position="513"/>
    </location>
</feature>
<evidence type="ECO:0000256" key="1">
    <source>
        <dbReference type="ARBA" id="ARBA00005695"/>
    </source>
</evidence>
<dbReference type="PANTHER" id="PTHR30290">
    <property type="entry name" value="PERIPLASMIC BINDING COMPONENT OF ABC TRANSPORTER"/>
    <property type="match status" value="1"/>
</dbReference>
<comment type="caution">
    <text evidence="6">The sequence shown here is derived from an EMBL/GenBank/DDBJ whole genome shotgun (WGS) entry which is preliminary data.</text>
</comment>
<dbReference type="GO" id="GO:0042597">
    <property type="term" value="C:periplasmic space"/>
    <property type="evidence" value="ECO:0007669"/>
    <property type="project" value="UniProtKB-ARBA"/>
</dbReference>
<name>A0A3E0VJL5_9MICO</name>
<dbReference type="Proteomes" id="UP000256486">
    <property type="component" value="Unassembled WGS sequence"/>
</dbReference>
<proteinExistence type="inferred from homology"/>
<dbReference type="Gene3D" id="3.10.105.10">
    <property type="entry name" value="Dipeptide-binding Protein, Domain 3"/>
    <property type="match status" value="1"/>
</dbReference>
<dbReference type="SUPFAM" id="SSF53850">
    <property type="entry name" value="Periplasmic binding protein-like II"/>
    <property type="match status" value="1"/>
</dbReference>
<organism evidence="6 7">
    <name type="scientific">Subtercola boreus</name>
    <dbReference type="NCBI Taxonomy" id="120213"/>
    <lineage>
        <taxon>Bacteria</taxon>
        <taxon>Bacillati</taxon>
        <taxon>Actinomycetota</taxon>
        <taxon>Actinomycetes</taxon>
        <taxon>Micrococcales</taxon>
        <taxon>Microbacteriaceae</taxon>
        <taxon>Subtercola</taxon>
    </lineage>
</organism>
<sequence length="513" mass="53901">MFTRTKRFAAIAVTAGVIIALTACSAGSSSDSATSFPEHADSITVAQPADLKTPDPVIDNGLLSLNIFHAVFDQLTEVDGSGGLQPRLATSWEASADAKTWSFTLNSAAKFSDGTPVTADDVIFSFQTVIDTSTSLNHIYTNNIESMTSTGADNVTFTLKSADANFTRIVYYISIVPKAVYTALGAEGFAKAPIGSGPYTFVSWTPGVSTVLKKNPDAWGAQGTITDVTIVPVADSEARVNGLLSGSIDLTAIAPSQVDTVKNAGSGYSEVSAQSNQLVYLGMNTLTGPLANADLREAISMGIDRATLIDTLLGGNGTVATAASVTPDVNGYDDSLAPLPFDVDKAKALVASSGYDGSPIVFNYQTDGNVPMTNEMAQSIAAQLADIGVNVTLTGGDIASFTLLWTSKQLQGLYLYQFSPSMMDAATTLNYLYGPTGYALFSDPDLNALIVEAGTTVDPDARNAVIAKIWAINAEKNYIANVDYSVGTYGLSSQLDWTPRADGQVDFRTASWK</sequence>
<dbReference type="InterPro" id="IPR000914">
    <property type="entry name" value="SBP_5_dom"/>
</dbReference>
<dbReference type="GO" id="GO:1904680">
    <property type="term" value="F:peptide transmembrane transporter activity"/>
    <property type="evidence" value="ECO:0007669"/>
    <property type="project" value="TreeGrafter"/>
</dbReference>
<evidence type="ECO:0000256" key="4">
    <source>
        <dbReference type="SAM" id="SignalP"/>
    </source>
</evidence>
<feature type="domain" description="Solute-binding protein family 5" evidence="5">
    <location>
        <begin position="84"/>
        <end position="437"/>
    </location>
</feature>
<evidence type="ECO:0000313" key="7">
    <source>
        <dbReference type="Proteomes" id="UP000256486"/>
    </source>
</evidence>
<dbReference type="InterPro" id="IPR039424">
    <property type="entry name" value="SBP_5"/>
</dbReference>
<dbReference type="InterPro" id="IPR030678">
    <property type="entry name" value="Peptide/Ni-bd"/>
</dbReference>
<dbReference type="RefSeq" id="WP_116415311.1">
    <property type="nucleotide sequence ID" value="NZ_NBWZ01000001.1"/>
</dbReference>
<accession>A0A3E0VJL5</accession>
<dbReference type="PROSITE" id="PS51257">
    <property type="entry name" value="PROKAR_LIPOPROTEIN"/>
    <property type="match status" value="1"/>
</dbReference>
<dbReference type="AlphaFoldDB" id="A0A3E0VJL5"/>
<keyword evidence="2" id="KW-0813">Transport</keyword>
<dbReference type="OrthoDB" id="5243526at2"/>
<reference evidence="6 7" key="1">
    <citation type="submission" date="2017-04" db="EMBL/GenBank/DDBJ databases">
        <title>Comparative genome analysis of Subtercola boreus.</title>
        <authorList>
            <person name="Cho Y.-J."/>
            <person name="Cho A."/>
            <person name="Kim O.-S."/>
            <person name="Lee J.-I."/>
        </authorList>
    </citation>
    <scope>NUCLEOTIDE SEQUENCE [LARGE SCALE GENOMIC DNA]</scope>
    <source>
        <strain evidence="6 7">K300</strain>
    </source>
</reference>
<evidence type="ECO:0000256" key="3">
    <source>
        <dbReference type="ARBA" id="ARBA00022729"/>
    </source>
</evidence>